<dbReference type="GO" id="GO:0003677">
    <property type="term" value="F:DNA binding"/>
    <property type="evidence" value="ECO:0007669"/>
    <property type="project" value="InterPro"/>
</dbReference>
<dbReference type="InterPro" id="IPR014284">
    <property type="entry name" value="RNA_pol_sigma-70_dom"/>
</dbReference>
<reference evidence="7" key="1">
    <citation type="submission" date="2022-10" db="EMBL/GenBank/DDBJ databases">
        <title>The WGS of Solirubrobacter ginsenosidimutans DSM 21036.</title>
        <authorList>
            <person name="Jiang Z."/>
        </authorList>
    </citation>
    <scope>NUCLEOTIDE SEQUENCE</scope>
    <source>
        <strain evidence="7">DSM 21036</strain>
    </source>
</reference>
<sequence>MRDKQQFRAIYEEHHAAVCAYFARRAARDDVEDLAAETFAVAWRKLPRRIEHPLPWLYAVAGNVLSNHRRKLARRGEFALDPSTGDPAERFGGDRGLARAFAALSERDREAICLVAWEGLSVGDAARAAGCSAATFHVRLSRARARLGRLLENPPVSTFVIQEKI</sequence>
<evidence type="ECO:0000313" key="7">
    <source>
        <dbReference type="EMBL" id="MDA0162535.1"/>
    </source>
</evidence>
<dbReference type="GO" id="GO:0006352">
    <property type="term" value="P:DNA-templated transcription initiation"/>
    <property type="evidence" value="ECO:0007669"/>
    <property type="project" value="InterPro"/>
</dbReference>
<protein>
    <submittedName>
        <fullName evidence="7">RNA polymerase sigma factor</fullName>
    </submittedName>
</protein>
<dbReference type="InterPro" id="IPR013325">
    <property type="entry name" value="RNA_pol_sigma_r2"/>
</dbReference>
<gene>
    <name evidence="7" type="ORF">OM076_19835</name>
</gene>
<dbReference type="Pfam" id="PF08281">
    <property type="entry name" value="Sigma70_r4_2"/>
    <property type="match status" value="1"/>
</dbReference>
<dbReference type="AlphaFoldDB" id="A0A9X3MU30"/>
<dbReference type="Gene3D" id="1.10.1740.10">
    <property type="match status" value="1"/>
</dbReference>
<accession>A0A9X3MU30</accession>
<dbReference type="Gene3D" id="1.10.10.10">
    <property type="entry name" value="Winged helix-like DNA-binding domain superfamily/Winged helix DNA-binding domain"/>
    <property type="match status" value="1"/>
</dbReference>
<feature type="domain" description="RNA polymerase sigma-70 region 2" evidence="5">
    <location>
        <begin position="10"/>
        <end position="74"/>
    </location>
</feature>
<comment type="similarity">
    <text evidence="1">Belongs to the sigma-70 factor family. ECF subfamily.</text>
</comment>
<keyword evidence="4" id="KW-0804">Transcription</keyword>
<dbReference type="EMBL" id="JAPDOD010000019">
    <property type="protein sequence ID" value="MDA0162535.1"/>
    <property type="molecule type" value="Genomic_DNA"/>
</dbReference>
<evidence type="ECO:0000313" key="8">
    <source>
        <dbReference type="Proteomes" id="UP001149140"/>
    </source>
</evidence>
<organism evidence="7 8">
    <name type="scientific">Solirubrobacter ginsenosidimutans</name>
    <dbReference type="NCBI Taxonomy" id="490573"/>
    <lineage>
        <taxon>Bacteria</taxon>
        <taxon>Bacillati</taxon>
        <taxon>Actinomycetota</taxon>
        <taxon>Thermoleophilia</taxon>
        <taxon>Solirubrobacterales</taxon>
        <taxon>Solirubrobacteraceae</taxon>
        <taxon>Solirubrobacter</taxon>
    </lineage>
</organism>
<dbReference type="InterPro" id="IPR039425">
    <property type="entry name" value="RNA_pol_sigma-70-like"/>
</dbReference>
<dbReference type="InterPro" id="IPR007627">
    <property type="entry name" value="RNA_pol_sigma70_r2"/>
</dbReference>
<evidence type="ECO:0000259" key="5">
    <source>
        <dbReference type="Pfam" id="PF04542"/>
    </source>
</evidence>
<evidence type="ECO:0000259" key="6">
    <source>
        <dbReference type="Pfam" id="PF08281"/>
    </source>
</evidence>
<keyword evidence="8" id="KW-1185">Reference proteome</keyword>
<dbReference type="Pfam" id="PF04542">
    <property type="entry name" value="Sigma70_r2"/>
    <property type="match status" value="1"/>
</dbReference>
<keyword evidence="3" id="KW-0731">Sigma factor</keyword>
<dbReference type="PANTHER" id="PTHR43133:SF25">
    <property type="entry name" value="RNA POLYMERASE SIGMA FACTOR RFAY-RELATED"/>
    <property type="match status" value="1"/>
</dbReference>
<evidence type="ECO:0000256" key="4">
    <source>
        <dbReference type="ARBA" id="ARBA00023163"/>
    </source>
</evidence>
<dbReference type="SUPFAM" id="SSF88946">
    <property type="entry name" value="Sigma2 domain of RNA polymerase sigma factors"/>
    <property type="match status" value="1"/>
</dbReference>
<dbReference type="GO" id="GO:0016987">
    <property type="term" value="F:sigma factor activity"/>
    <property type="evidence" value="ECO:0007669"/>
    <property type="project" value="UniProtKB-KW"/>
</dbReference>
<evidence type="ECO:0000256" key="2">
    <source>
        <dbReference type="ARBA" id="ARBA00023015"/>
    </source>
</evidence>
<dbReference type="SUPFAM" id="SSF88659">
    <property type="entry name" value="Sigma3 and sigma4 domains of RNA polymerase sigma factors"/>
    <property type="match status" value="1"/>
</dbReference>
<dbReference type="Proteomes" id="UP001149140">
    <property type="component" value="Unassembled WGS sequence"/>
</dbReference>
<dbReference type="RefSeq" id="WP_270041776.1">
    <property type="nucleotide sequence ID" value="NZ_JAPDOD010000019.1"/>
</dbReference>
<keyword evidence="2" id="KW-0805">Transcription regulation</keyword>
<dbReference type="InterPro" id="IPR013324">
    <property type="entry name" value="RNA_pol_sigma_r3/r4-like"/>
</dbReference>
<dbReference type="PANTHER" id="PTHR43133">
    <property type="entry name" value="RNA POLYMERASE ECF-TYPE SIGMA FACTO"/>
    <property type="match status" value="1"/>
</dbReference>
<dbReference type="NCBIfam" id="TIGR02937">
    <property type="entry name" value="sigma70-ECF"/>
    <property type="match status" value="1"/>
</dbReference>
<evidence type="ECO:0000256" key="3">
    <source>
        <dbReference type="ARBA" id="ARBA00023082"/>
    </source>
</evidence>
<comment type="caution">
    <text evidence="7">The sequence shown here is derived from an EMBL/GenBank/DDBJ whole genome shotgun (WGS) entry which is preliminary data.</text>
</comment>
<dbReference type="InterPro" id="IPR013249">
    <property type="entry name" value="RNA_pol_sigma70_r4_t2"/>
</dbReference>
<name>A0A9X3MU30_9ACTN</name>
<proteinExistence type="inferred from homology"/>
<dbReference type="InterPro" id="IPR036388">
    <property type="entry name" value="WH-like_DNA-bd_sf"/>
</dbReference>
<evidence type="ECO:0000256" key="1">
    <source>
        <dbReference type="ARBA" id="ARBA00010641"/>
    </source>
</evidence>
<feature type="domain" description="RNA polymerase sigma factor 70 region 4 type 2" evidence="6">
    <location>
        <begin position="97"/>
        <end position="147"/>
    </location>
</feature>